<dbReference type="SUPFAM" id="SSF81342">
    <property type="entry name" value="Transmembrane di-heme cytochromes"/>
    <property type="match status" value="1"/>
</dbReference>
<comment type="caution">
    <text evidence="15">The sequence shown here is derived from an EMBL/GenBank/DDBJ whole genome shotgun (WGS) entry which is preliminary data.</text>
</comment>
<keyword evidence="9 13" id="KW-1133">Transmembrane helix</keyword>
<feature type="transmembrane region" description="Helical" evidence="13">
    <location>
        <begin position="91"/>
        <end position="110"/>
    </location>
</feature>
<comment type="similarity">
    <text evidence="12">Belongs to the cytochrome b561 family.</text>
</comment>
<gene>
    <name evidence="15" type="ORF">GCM10025772_02110</name>
</gene>
<keyword evidence="6 13" id="KW-0812">Transmembrane</keyword>
<evidence type="ECO:0000256" key="11">
    <source>
        <dbReference type="ARBA" id="ARBA00023136"/>
    </source>
</evidence>
<dbReference type="PANTHER" id="PTHR30529:SF1">
    <property type="entry name" value="CYTOCHROME B561 HOMOLOG 2"/>
    <property type="match status" value="1"/>
</dbReference>
<evidence type="ECO:0000256" key="8">
    <source>
        <dbReference type="ARBA" id="ARBA00022982"/>
    </source>
</evidence>
<keyword evidence="10" id="KW-0408">Iron</keyword>
<dbReference type="InterPro" id="IPR016174">
    <property type="entry name" value="Di-haem_cyt_TM"/>
</dbReference>
<sequence>MWRNSTSSYGWISIALHWISALTVFGLFGVGLWMVELTYYSPWYQQAPALHKAVGLLLAATLVLRLLWRIVNPKPEAPRNHSIAERLGARLGHLALYGLMLGVLISGYLISTADGRGISLFGLLEVPALVSGLPEQAEIAGEIHFYLAWTLVLLAGLHGLAAIKHHLIDKDTTLRRMIAPLHSNRSTS</sequence>
<keyword evidence="4" id="KW-1003">Cell membrane</keyword>
<accession>A0ABP9RSV5</accession>
<evidence type="ECO:0000313" key="16">
    <source>
        <dbReference type="Proteomes" id="UP001501600"/>
    </source>
</evidence>
<evidence type="ECO:0000313" key="15">
    <source>
        <dbReference type="EMBL" id="GAA5186496.1"/>
    </source>
</evidence>
<keyword evidence="8" id="KW-0249">Electron transport</keyword>
<evidence type="ECO:0000256" key="5">
    <source>
        <dbReference type="ARBA" id="ARBA00022617"/>
    </source>
</evidence>
<protein>
    <submittedName>
        <fullName evidence="15">Cytochrome b/b6 domain-containing protein</fullName>
    </submittedName>
</protein>
<keyword evidence="11 13" id="KW-0472">Membrane</keyword>
<evidence type="ECO:0000256" key="12">
    <source>
        <dbReference type="ARBA" id="ARBA00037975"/>
    </source>
</evidence>
<dbReference type="PANTHER" id="PTHR30529">
    <property type="entry name" value="CYTOCHROME B561"/>
    <property type="match status" value="1"/>
</dbReference>
<keyword evidence="7" id="KW-0479">Metal-binding</keyword>
<feature type="transmembrane region" description="Helical" evidence="13">
    <location>
        <begin position="143"/>
        <end position="163"/>
    </location>
</feature>
<evidence type="ECO:0000256" key="13">
    <source>
        <dbReference type="SAM" id="Phobius"/>
    </source>
</evidence>
<evidence type="ECO:0000256" key="6">
    <source>
        <dbReference type="ARBA" id="ARBA00022692"/>
    </source>
</evidence>
<name>A0ABP9RSV5_9GAMM</name>
<evidence type="ECO:0000256" key="1">
    <source>
        <dbReference type="ARBA" id="ARBA00001970"/>
    </source>
</evidence>
<dbReference type="InterPro" id="IPR052168">
    <property type="entry name" value="Cytochrome_b561_oxidase"/>
</dbReference>
<keyword evidence="3" id="KW-0813">Transport</keyword>
<feature type="domain" description="Cytochrome b561 bacterial/Ni-hydrogenase" evidence="14">
    <location>
        <begin position="9"/>
        <end position="178"/>
    </location>
</feature>
<dbReference type="EMBL" id="BAABLF010000002">
    <property type="protein sequence ID" value="GAA5186496.1"/>
    <property type="molecule type" value="Genomic_DNA"/>
</dbReference>
<dbReference type="Pfam" id="PF01292">
    <property type="entry name" value="Ni_hydr_CYTB"/>
    <property type="match status" value="1"/>
</dbReference>
<evidence type="ECO:0000256" key="9">
    <source>
        <dbReference type="ARBA" id="ARBA00022989"/>
    </source>
</evidence>
<dbReference type="RefSeq" id="WP_345315180.1">
    <property type="nucleotide sequence ID" value="NZ_BAABLF010000002.1"/>
</dbReference>
<evidence type="ECO:0000256" key="7">
    <source>
        <dbReference type="ARBA" id="ARBA00022723"/>
    </source>
</evidence>
<evidence type="ECO:0000256" key="4">
    <source>
        <dbReference type="ARBA" id="ARBA00022475"/>
    </source>
</evidence>
<evidence type="ECO:0000259" key="14">
    <source>
        <dbReference type="Pfam" id="PF01292"/>
    </source>
</evidence>
<dbReference type="Proteomes" id="UP001501600">
    <property type="component" value="Unassembled WGS sequence"/>
</dbReference>
<comment type="subcellular location">
    <subcellularLocation>
        <location evidence="2">Cell membrane</location>
        <topology evidence="2">Multi-pass membrane protein</topology>
    </subcellularLocation>
</comment>
<dbReference type="Gene3D" id="1.20.950.20">
    <property type="entry name" value="Transmembrane di-heme cytochromes, Chain C"/>
    <property type="match status" value="2"/>
</dbReference>
<evidence type="ECO:0000256" key="2">
    <source>
        <dbReference type="ARBA" id="ARBA00004651"/>
    </source>
</evidence>
<comment type="cofactor">
    <cofactor evidence="1">
        <name>heme b</name>
        <dbReference type="ChEBI" id="CHEBI:60344"/>
    </cofactor>
</comment>
<feature type="transmembrane region" description="Helical" evidence="13">
    <location>
        <begin position="12"/>
        <end position="33"/>
    </location>
</feature>
<evidence type="ECO:0000256" key="10">
    <source>
        <dbReference type="ARBA" id="ARBA00023004"/>
    </source>
</evidence>
<organism evidence="15 16">
    <name type="scientific">Ferrimonas gelatinilytica</name>
    <dbReference type="NCBI Taxonomy" id="1255257"/>
    <lineage>
        <taxon>Bacteria</taxon>
        <taxon>Pseudomonadati</taxon>
        <taxon>Pseudomonadota</taxon>
        <taxon>Gammaproteobacteria</taxon>
        <taxon>Alteromonadales</taxon>
        <taxon>Ferrimonadaceae</taxon>
        <taxon>Ferrimonas</taxon>
    </lineage>
</organism>
<keyword evidence="16" id="KW-1185">Reference proteome</keyword>
<proteinExistence type="inferred from homology"/>
<reference evidence="16" key="1">
    <citation type="journal article" date="2019" name="Int. J. Syst. Evol. Microbiol.">
        <title>The Global Catalogue of Microorganisms (GCM) 10K type strain sequencing project: providing services to taxonomists for standard genome sequencing and annotation.</title>
        <authorList>
            <consortium name="The Broad Institute Genomics Platform"/>
            <consortium name="The Broad Institute Genome Sequencing Center for Infectious Disease"/>
            <person name="Wu L."/>
            <person name="Ma J."/>
        </authorList>
    </citation>
    <scope>NUCLEOTIDE SEQUENCE [LARGE SCALE GENOMIC DNA]</scope>
    <source>
        <strain evidence="16">JCM 18720</strain>
    </source>
</reference>
<dbReference type="InterPro" id="IPR011577">
    <property type="entry name" value="Cyt_b561_bac/Ni-Hgenase"/>
</dbReference>
<keyword evidence="5" id="KW-0349">Heme</keyword>
<evidence type="ECO:0000256" key="3">
    <source>
        <dbReference type="ARBA" id="ARBA00022448"/>
    </source>
</evidence>
<feature type="transmembrane region" description="Helical" evidence="13">
    <location>
        <begin position="53"/>
        <end position="71"/>
    </location>
</feature>